<dbReference type="GO" id="GO:0006400">
    <property type="term" value="P:tRNA modification"/>
    <property type="evidence" value="ECO:0007669"/>
    <property type="project" value="TreeGrafter"/>
</dbReference>
<comment type="function">
    <text evidence="7">Catalyzes the formation of 3-(3-amino-3-carboxypropyl)uridine (acp3U) at position 20 in the D-loop of several cytoplasmic tRNAs (acp3U(20)).</text>
</comment>
<evidence type="ECO:0000256" key="12">
    <source>
        <dbReference type="SAM" id="MobiDB-lite"/>
    </source>
</evidence>
<sequence length="388" mass="42989">MGRKDKSNRREDGTPHHLQKVLKPPNERGRGGKGLKETGDLKGGSEDLDADESCAFIDFSSLKLTSFEPLLQRKEREKCATCGKTQKYYCYRCMAPVGSTDGFPSVDLPLKVLVIRHPKEKPGKSSAIPMRILAPRHVEIHDFPKIPDVDLSSTVLLFPSEDALEATKIDWRPINTLVVVDCTWNQTFGVMLDPKLQAMRKVKLQGCKTRNWRIIRRPNSEFFLSTVEATYFLLRERQMSLESQEGGDTSAASGSASKESGEVQTGEGGGGDVTELVGDCPHSSSSSSSSSSCILDTSKSREHTEKNKDETRKEGGPTCLGVGLEQQTQGSAENVEGDSKVESQFDDLLWFFVFFHKIVEENTERRVRHWDKRGTNPGTNSTGGETQA</sequence>
<evidence type="ECO:0000256" key="6">
    <source>
        <dbReference type="ARBA" id="ARBA00023242"/>
    </source>
</evidence>
<dbReference type="PANTHER" id="PTHR15627:SF8">
    <property type="entry name" value="TRNA-URIDINE AMINOCARBOXYPROPYLTRANSFERASE 1"/>
    <property type="match status" value="1"/>
</dbReference>
<proteinExistence type="inferred from homology"/>
<feature type="compositionally biased region" description="Low complexity" evidence="12">
    <location>
        <begin position="246"/>
        <end position="265"/>
    </location>
</feature>
<feature type="region of interest" description="Disordered" evidence="12">
    <location>
        <begin position="242"/>
        <end position="322"/>
    </location>
</feature>
<evidence type="ECO:0000256" key="11">
    <source>
        <dbReference type="ARBA" id="ARBA00048718"/>
    </source>
</evidence>
<dbReference type="AlphaFoldDB" id="A0A0G4IG95"/>
<accession>A0A0G4IG95</accession>
<dbReference type="PANTHER" id="PTHR15627">
    <property type="entry name" value="NATURAL KILLER CELL-SPECIFIC ANTIGEN KLIP1"/>
    <property type="match status" value="1"/>
</dbReference>
<dbReference type="GO" id="GO:0016432">
    <property type="term" value="F:tRNA-uridine aminocarboxypropyltransferase activity"/>
    <property type="evidence" value="ECO:0007669"/>
    <property type="project" value="UniProtKB-EC"/>
</dbReference>
<dbReference type="Pfam" id="PF03942">
    <property type="entry name" value="DTW"/>
    <property type="match status" value="1"/>
</dbReference>
<dbReference type="EMBL" id="CDMZ01005953">
    <property type="protein sequence ID" value="CEM56218.1"/>
    <property type="molecule type" value="Genomic_DNA"/>
</dbReference>
<comment type="similarity">
    <text evidence="8">Belongs to the TDD superfamily. DTWD1 family.</text>
</comment>
<dbReference type="VEuPathDB" id="CryptoDB:Cvel_130"/>
<evidence type="ECO:0000256" key="2">
    <source>
        <dbReference type="ARBA" id="ARBA00012386"/>
    </source>
</evidence>
<protein>
    <recommendedName>
        <fullName evidence="9">tRNA-uridine aminocarboxypropyltransferase 1</fullName>
        <ecNumber evidence="2">2.5.1.25</ecNumber>
    </recommendedName>
    <alternativeName>
        <fullName evidence="10">DTW domain-containing protein 1</fullName>
    </alternativeName>
</protein>
<evidence type="ECO:0000256" key="3">
    <source>
        <dbReference type="ARBA" id="ARBA00022679"/>
    </source>
</evidence>
<evidence type="ECO:0000259" key="13">
    <source>
        <dbReference type="SMART" id="SM01144"/>
    </source>
</evidence>
<dbReference type="GO" id="GO:0005634">
    <property type="term" value="C:nucleus"/>
    <property type="evidence" value="ECO:0007669"/>
    <property type="project" value="UniProtKB-SubCell"/>
</dbReference>
<evidence type="ECO:0000256" key="7">
    <source>
        <dbReference type="ARBA" id="ARBA00037050"/>
    </source>
</evidence>
<gene>
    <name evidence="14" type="ORF">Cvel_130</name>
</gene>
<evidence type="ECO:0000256" key="9">
    <source>
        <dbReference type="ARBA" id="ARBA00039242"/>
    </source>
</evidence>
<dbReference type="InterPro" id="IPR051521">
    <property type="entry name" value="tRNA_Mod/Golgi_Maint"/>
</dbReference>
<feature type="compositionally biased region" description="Basic and acidic residues" evidence="12">
    <location>
        <begin position="298"/>
        <end position="315"/>
    </location>
</feature>
<keyword evidence="5" id="KW-0819">tRNA processing</keyword>
<evidence type="ECO:0000256" key="10">
    <source>
        <dbReference type="ARBA" id="ARBA00042508"/>
    </source>
</evidence>
<feature type="compositionally biased region" description="Basic and acidic residues" evidence="12">
    <location>
        <begin position="25"/>
        <end position="45"/>
    </location>
</feature>
<keyword evidence="6" id="KW-0539">Nucleus</keyword>
<evidence type="ECO:0000256" key="8">
    <source>
        <dbReference type="ARBA" id="ARBA00038290"/>
    </source>
</evidence>
<evidence type="ECO:0000313" key="14">
    <source>
        <dbReference type="EMBL" id="CEM56218.1"/>
    </source>
</evidence>
<feature type="domain" description="DTW" evidence="13">
    <location>
        <begin position="86"/>
        <end position="248"/>
    </location>
</feature>
<feature type="region of interest" description="Disordered" evidence="12">
    <location>
        <begin position="1"/>
        <end position="46"/>
    </location>
</feature>
<evidence type="ECO:0000256" key="1">
    <source>
        <dbReference type="ARBA" id="ARBA00004123"/>
    </source>
</evidence>
<organism evidence="14">
    <name type="scientific">Chromera velia CCMP2878</name>
    <dbReference type="NCBI Taxonomy" id="1169474"/>
    <lineage>
        <taxon>Eukaryota</taxon>
        <taxon>Sar</taxon>
        <taxon>Alveolata</taxon>
        <taxon>Colpodellida</taxon>
        <taxon>Chromeraceae</taxon>
        <taxon>Chromera</taxon>
    </lineage>
</organism>
<keyword evidence="4" id="KW-0949">S-adenosyl-L-methionine</keyword>
<name>A0A0G4IG95_9ALVE</name>
<reference evidence="14" key="1">
    <citation type="submission" date="2014-11" db="EMBL/GenBank/DDBJ databases">
        <authorList>
            <person name="Otto D Thomas"/>
            <person name="Naeem Raeece"/>
        </authorList>
    </citation>
    <scope>NUCLEOTIDE SEQUENCE</scope>
</reference>
<keyword evidence="3" id="KW-0808">Transferase</keyword>
<dbReference type="EC" id="2.5.1.25" evidence="2"/>
<feature type="compositionally biased region" description="Basic and acidic residues" evidence="12">
    <location>
        <begin position="1"/>
        <end position="15"/>
    </location>
</feature>
<evidence type="ECO:0000256" key="5">
    <source>
        <dbReference type="ARBA" id="ARBA00022694"/>
    </source>
</evidence>
<comment type="catalytic activity">
    <reaction evidence="11">
        <text>a uridine in tRNA + S-adenosyl-L-methionine = a 3-[(3S)-3-amino-3-carboxypropyl]uridine in tRNA + S-methyl-5'-thioadenosine + H(+)</text>
        <dbReference type="Rhea" id="RHEA:62432"/>
        <dbReference type="Rhea" id="RHEA-COMP:13339"/>
        <dbReference type="Rhea" id="RHEA-COMP:16092"/>
        <dbReference type="ChEBI" id="CHEBI:15378"/>
        <dbReference type="ChEBI" id="CHEBI:17509"/>
        <dbReference type="ChEBI" id="CHEBI:59789"/>
        <dbReference type="ChEBI" id="CHEBI:65315"/>
        <dbReference type="ChEBI" id="CHEBI:82930"/>
        <dbReference type="EC" id="2.5.1.25"/>
    </reaction>
</comment>
<dbReference type="SMART" id="SM01144">
    <property type="entry name" value="DTW"/>
    <property type="match status" value="1"/>
</dbReference>
<comment type="subcellular location">
    <subcellularLocation>
        <location evidence="1">Nucleus</location>
    </subcellularLocation>
</comment>
<evidence type="ECO:0000256" key="4">
    <source>
        <dbReference type="ARBA" id="ARBA00022691"/>
    </source>
</evidence>
<dbReference type="InterPro" id="IPR005636">
    <property type="entry name" value="DTW"/>
</dbReference>
<feature type="compositionally biased region" description="Low complexity" evidence="12">
    <location>
        <begin position="273"/>
        <end position="292"/>
    </location>
</feature>